<organism evidence="2 3">
    <name type="scientific">Silurus asotus</name>
    <name type="common">Amur catfish</name>
    <name type="synonym">Parasilurus asotus</name>
    <dbReference type="NCBI Taxonomy" id="30991"/>
    <lineage>
        <taxon>Eukaryota</taxon>
        <taxon>Metazoa</taxon>
        <taxon>Chordata</taxon>
        <taxon>Craniata</taxon>
        <taxon>Vertebrata</taxon>
        <taxon>Euteleostomi</taxon>
        <taxon>Actinopterygii</taxon>
        <taxon>Neopterygii</taxon>
        <taxon>Teleostei</taxon>
        <taxon>Ostariophysi</taxon>
        <taxon>Siluriformes</taxon>
        <taxon>Siluridae</taxon>
        <taxon>Silurus</taxon>
    </lineage>
</organism>
<dbReference type="Gene3D" id="3.30.420.10">
    <property type="entry name" value="Ribonuclease H-like superfamily/Ribonuclease H"/>
    <property type="match status" value="1"/>
</dbReference>
<dbReference type="AlphaFoldDB" id="A0AAD4ZZT0"/>
<evidence type="ECO:0000313" key="2">
    <source>
        <dbReference type="EMBL" id="KAI5607234.1"/>
    </source>
</evidence>
<dbReference type="PANTHER" id="PTHR47331:SF1">
    <property type="entry name" value="GAG-LIKE PROTEIN"/>
    <property type="match status" value="1"/>
</dbReference>
<dbReference type="EMBL" id="MU592364">
    <property type="protein sequence ID" value="KAI5607234.1"/>
    <property type="molecule type" value="Genomic_DNA"/>
</dbReference>
<comment type="caution">
    <text evidence="2">The sequence shown here is derived from an EMBL/GenBank/DDBJ whole genome shotgun (WGS) entry which is preliminary data.</text>
</comment>
<dbReference type="InterPro" id="IPR036397">
    <property type="entry name" value="RNaseH_sf"/>
</dbReference>
<dbReference type="InterPro" id="IPR040676">
    <property type="entry name" value="DUF5641"/>
</dbReference>
<sequence length="184" mass="20966">IQRHLAKQKIEFRFNPPNAPHFGGSWEREIRSLEKALRTVVGAQTVTEEVLQTVLIEIEGILNSKPLGYVSSNIADLDPITPNLLLMGRLDSSLPQVIYPANEFIGRRRWRQSQVLTDHFWSSFVRHYLPNLQLRHKWHAETKTLAVGSAIMIVDPQLPRALWLIGRVSKTFPGEDGQVRSAEV</sequence>
<accession>A0AAD4ZZT0</accession>
<evidence type="ECO:0000259" key="1">
    <source>
        <dbReference type="Pfam" id="PF18701"/>
    </source>
</evidence>
<dbReference type="Pfam" id="PF18701">
    <property type="entry name" value="DUF5641"/>
    <property type="match status" value="1"/>
</dbReference>
<dbReference type="PANTHER" id="PTHR47331">
    <property type="entry name" value="PHD-TYPE DOMAIN-CONTAINING PROTEIN"/>
    <property type="match status" value="1"/>
</dbReference>
<dbReference type="Proteomes" id="UP001205998">
    <property type="component" value="Unassembled WGS sequence"/>
</dbReference>
<name>A0AAD4ZZT0_SILAS</name>
<gene>
    <name evidence="2" type="ORF">C0J50_9953</name>
</gene>
<dbReference type="GO" id="GO:0003676">
    <property type="term" value="F:nucleic acid binding"/>
    <property type="evidence" value="ECO:0007669"/>
    <property type="project" value="InterPro"/>
</dbReference>
<keyword evidence="3" id="KW-1185">Reference proteome</keyword>
<proteinExistence type="predicted"/>
<feature type="domain" description="DUF5641" evidence="1">
    <location>
        <begin position="108"/>
        <end position="184"/>
    </location>
</feature>
<feature type="non-terminal residue" evidence="2">
    <location>
        <position position="184"/>
    </location>
</feature>
<protein>
    <recommendedName>
        <fullName evidence="1">DUF5641 domain-containing protein</fullName>
    </recommendedName>
</protein>
<evidence type="ECO:0000313" key="3">
    <source>
        <dbReference type="Proteomes" id="UP001205998"/>
    </source>
</evidence>
<feature type="non-terminal residue" evidence="2">
    <location>
        <position position="1"/>
    </location>
</feature>
<reference evidence="2" key="1">
    <citation type="submission" date="2018-07" db="EMBL/GenBank/DDBJ databases">
        <title>Comparative genomics of catfishes provides insights into carnivory and benthic adaptation.</title>
        <authorList>
            <person name="Zhang Y."/>
            <person name="Wang D."/>
            <person name="Peng Z."/>
            <person name="Zheng S."/>
            <person name="Shao F."/>
            <person name="Tao W."/>
        </authorList>
    </citation>
    <scope>NUCLEOTIDE SEQUENCE</scope>
    <source>
        <strain evidence="2">Chongqing</strain>
    </source>
</reference>